<evidence type="ECO:0000256" key="1">
    <source>
        <dbReference type="ARBA" id="ARBA00005854"/>
    </source>
</evidence>
<protein>
    <submittedName>
        <fullName evidence="7">NAD(P)-dependent oxidoreductase</fullName>
    </submittedName>
</protein>
<dbReference type="SUPFAM" id="SSF51735">
    <property type="entry name" value="NAD(P)-binding Rossmann-fold domains"/>
    <property type="match status" value="1"/>
</dbReference>
<feature type="domain" description="D-isomer specific 2-hydroxyacid dehydrogenase NAD-binding" evidence="6">
    <location>
        <begin position="125"/>
        <end position="301"/>
    </location>
</feature>
<evidence type="ECO:0000313" key="7">
    <source>
        <dbReference type="EMBL" id="MFC3688655.1"/>
    </source>
</evidence>
<comment type="similarity">
    <text evidence="1 4">Belongs to the D-isomer specific 2-hydroxyacid dehydrogenase family.</text>
</comment>
<comment type="caution">
    <text evidence="7">The sequence shown here is derived from an EMBL/GenBank/DDBJ whole genome shotgun (WGS) entry which is preliminary data.</text>
</comment>
<dbReference type="PANTHER" id="PTHR10996:SF178">
    <property type="entry name" value="2-HYDROXYACID DEHYDROGENASE YGL185C-RELATED"/>
    <property type="match status" value="1"/>
</dbReference>
<organism evidence="7 8">
    <name type="scientific">Aquipuribacter hungaricus</name>
    <dbReference type="NCBI Taxonomy" id="545624"/>
    <lineage>
        <taxon>Bacteria</taxon>
        <taxon>Bacillati</taxon>
        <taxon>Actinomycetota</taxon>
        <taxon>Actinomycetes</taxon>
        <taxon>Micrococcales</taxon>
        <taxon>Intrasporangiaceae</taxon>
        <taxon>Aquipuribacter</taxon>
    </lineage>
</organism>
<gene>
    <name evidence="7" type="ORF">ACFOLH_09910</name>
</gene>
<evidence type="ECO:0000256" key="4">
    <source>
        <dbReference type="RuleBase" id="RU003719"/>
    </source>
</evidence>
<proteinExistence type="inferred from homology"/>
<dbReference type="Pfam" id="PF02826">
    <property type="entry name" value="2-Hacid_dh_C"/>
    <property type="match status" value="1"/>
</dbReference>
<keyword evidence="8" id="KW-1185">Reference proteome</keyword>
<dbReference type="InterPro" id="IPR036291">
    <property type="entry name" value="NAD(P)-bd_dom_sf"/>
</dbReference>
<evidence type="ECO:0000259" key="6">
    <source>
        <dbReference type="Pfam" id="PF02826"/>
    </source>
</evidence>
<dbReference type="RefSeq" id="WP_340296040.1">
    <property type="nucleotide sequence ID" value="NZ_JBBEOI010000387.1"/>
</dbReference>
<dbReference type="InterPro" id="IPR006140">
    <property type="entry name" value="D-isomer_DH_NAD-bd"/>
</dbReference>
<evidence type="ECO:0000256" key="3">
    <source>
        <dbReference type="ARBA" id="ARBA00023027"/>
    </source>
</evidence>
<dbReference type="EMBL" id="JBHRWW010000005">
    <property type="protein sequence ID" value="MFC3688655.1"/>
    <property type="molecule type" value="Genomic_DNA"/>
</dbReference>
<name>A0ABV7WFN5_9MICO</name>
<dbReference type="SUPFAM" id="SSF52283">
    <property type="entry name" value="Formate/glycerate dehydrogenase catalytic domain-like"/>
    <property type="match status" value="1"/>
</dbReference>
<dbReference type="InterPro" id="IPR050223">
    <property type="entry name" value="D-isomer_2-hydroxyacid_DH"/>
</dbReference>
<dbReference type="PANTHER" id="PTHR10996">
    <property type="entry name" value="2-HYDROXYACID DEHYDROGENASE-RELATED"/>
    <property type="match status" value="1"/>
</dbReference>
<feature type="domain" description="D-isomer specific 2-hydroxyacid dehydrogenase catalytic" evidence="5">
    <location>
        <begin position="49"/>
        <end position="330"/>
    </location>
</feature>
<dbReference type="Gene3D" id="3.40.50.720">
    <property type="entry name" value="NAD(P)-binding Rossmann-like Domain"/>
    <property type="match status" value="2"/>
</dbReference>
<keyword evidence="2 4" id="KW-0560">Oxidoreductase</keyword>
<sequence>MARQAPPTPDRPRILLTRPDVAGSEHLDRAAARLGADVVRLPVAAGAAEPDPSALRAAVVDADAVLAQPGDVLDAGVLRGAPRLRVVAVAGVGVDRVDLDVARELGVRVTNTPGVLAETVADTAMALVLMARRRLVEATDTMRDGRWTGADPTAFLGHDVAGARLGILGYGEIGRAVARRGQGFGMQVRHLERPSAPADGVSSPLGLEELLRGSDVVVLALPLTPQTRGVLDAAALDLLPPGATVVNVGRGPLVVEADLLAALRSGRLHSAGLDVFDGEPRSDPDDAVMRTPGLVVLPHVGSASVATRAAMTRAAVANIEAVVRGDEPPAPADR</sequence>
<dbReference type="InterPro" id="IPR006139">
    <property type="entry name" value="D-isomer_2_OHA_DH_cat_dom"/>
</dbReference>
<dbReference type="Proteomes" id="UP001595685">
    <property type="component" value="Unassembled WGS sequence"/>
</dbReference>
<evidence type="ECO:0000256" key="2">
    <source>
        <dbReference type="ARBA" id="ARBA00023002"/>
    </source>
</evidence>
<keyword evidence="3" id="KW-0520">NAD</keyword>
<evidence type="ECO:0000259" key="5">
    <source>
        <dbReference type="Pfam" id="PF00389"/>
    </source>
</evidence>
<accession>A0ABV7WFN5</accession>
<reference evidence="8" key="1">
    <citation type="journal article" date="2019" name="Int. J. Syst. Evol. Microbiol.">
        <title>The Global Catalogue of Microorganisms (GCM) 10K type strain sequencing project: providing services to taxonomists for standard genome sequencing and annotation.</title>
        <authorList>
            <consortium name="The Broad Institute Genomics Platform"/>
            <consortium name="The Broad Institute Genome Sequencing Center for Infectious Disease"/>
            <person name="Wu L."/>
            <person name="Ma J."/>
        </authorList>
    </citation>
    <scope>NUCLEOTIDE SEQUENCE [LARGE SCALE GENOMIC DNA]</scope>
    <source>
        <strain evidence="8">NCAIM B.02333</strain>
    </source>
</reference>
<evidence type="ECO:0000313" key="8">
    <source>
        <dbReference type="Proteomes" id="UP001595685"/>
    </source>
</evidence>
<dbReference type="Pfam" id="PF00389">
    <property type="entry name" value="2-Hacid_dh"/>
    <property type="match status" value="1"/>
</dbReference>